<proteinExistence type="predicted"/>
<dbReference type="PANTHER" id="PTHR35936">
    <property type="entry name" value="MEMBRANE-BOUND LYTIC MUREIN TRANSGLYCOSYLASE F"/>
    <property type="match status" value="1"/>
</dbReference>
<dbReference type="NCBIfam" id="TIGR02995">
    <property type="entry name" value="ectoine_ehuB"/>
    <property type="match status" value="1"/>
</dbReference>
<reference evidence="4 5" key="1">
    <citation type="submission" date="2022-03" db="EMBL/GenBank/DDBJ databases">
        <authorList>
            <person name="Brunel B."/>
        </authorList>
    </citation>
    <scope>NUCLEOTIDE SEQUENCE [LARGE SCALE GENOMIC DNA]</scope>
    <source>
        <strain evidence="4">STM5069sample</strain>
    </source>
</reference>
<accession>A0ABN8JQ09</accession>
<sequence length="292" mass="30649">MVKFQYSGERGARFRRVFVGGMAALGMALLATAAGPVSAESLLDKIKNGEPIRIGFSNDAPWAYSGGNNEPLGVAVTIAKEVLKKLGATKIEPVVTEWGSLIPGLQAGRFDVITDGMYVLPERCRNVVFSEPIATIPAALAVPKGNPEGLHSFEDIRDKGLTLVTGSGYQAVQIAHQVGISDDKIMQVAGNAEIVQALKAGRAAAGAGEPVGLRAAIGNQEGIELAQPFTVSVKPGNAAFAFPLNDQASVDAFNALLKGYIGSDEMMKSVSKYEYDKLLLPDGSKTADLCKG</sequence>
<dbReference type="SUPFAM" id="SSF53850">
    <property type="entry name" value="Periplasmic binding protein-like II"/>
    <property type="match status" value="1"/>
</dbReference>
<evidence type="ECO:0000259" key="3">
    <source>
        <dbReference type="SMART" id="SM00062"/>
    </source>
</evidence>
<dbReference type="PANTHER" id="PTHR35936:SF17">
    <property type="entry name" value="ARGININE-BINDING EXTRACELLULAR PROTEIN ARTP"/>
    <property type="match status" value="1"/>
</dbReference>
<evidence type="ECO:0000256" key="1">
    <source>
        <dbReference type="ARBA" id="ARBA00022729"/>
    </source>
</evidence>
<keyword evidence="1 2" id="KW-0732">Signal</keyword>
<feature type="signal peptide" evidence="2">
    <location>
        <begin position="1"/>
        <end position="33"/>
    </location>
</feature>
<dbReference type="InterPro" id="IPR001638">
    <property type="entry name" value="Solute-binding_3/MltF_N"/>
</dbReference>
<dbReference type="Proteomes" id="UP001153050">
    <property type="component" value="Unassembled WGS sequence"/>
</dbReference>
<gene>
    <name evidence="4" type="ORF">MES5069_220153</name>
</gene>
<feature type="chain" id="PRO_5047516823" evidence="2">
    <location>
        <begin position="34"/>
        <end position="292"/>
    </location>
</feature>
<dbReference type="EMBL" id="CAKXZT010000116">
    <property type="protein sequence ID" value="CAH2399418.1"/>
    <property type="molecule type" value="Genomic_DNA"/>
</dbReference>
<dbReference type="InterPro" id="IPR014337">
    <property type="entry name" value="Ectoine_EhuB"/>
</dbReference>
<name>A0ABN8JQ09_9HYPH</name>
<comment type="caution">
    <text evidence="4">The sequence shown here is derived from an EMBL/GenBank/DDBJ whole genome shotgun (WGS) entry which is preliminary data.</text>
</comment>
<evidence type="ECO:0000313" key="4">
    <source>
        <dbReference type="EMBL" id="CAH2399418.1"/>
    </source>
</evidence>
<protein>
    <submittedName>
        <fullName evidence="4">PBPb domain-containing protein</fullName>
    </submittedName>
</protein>
<organism evidence="4 5">
    <name type="scientific">Mesorhizobium escarrei</name>
    <dbReference type="NCBI Taxonomy" id="666018"/>
    <lineage>
        <taxon>Bacteria</taxon>
        <taxon>Pseudomonadati</taxon>
        <taxon>Pseudomonadota</taxon>
        <taxon>Alphaproteobacteria</taxon>
        <taxon>Hyphomicrobiales</taxon>
        <taxon>Phyllobacteriaceae</taxon>
        <taxon>Mesorhizobium</taxon>
    </lineage>
</organism>
<dbReference type="Gene3D" id="3.40.190.10">
    <property type="entry name" value="Periplasmic binding protein-like II"/>
    <property type="match status" value="2"/>
</dbReference>
<dbReference type="RefSeq" id="WP_254017872.1">
    <property type="nucleotide sequence ID" value="NZ_CAKXZT010000116.1"/>
</dbReference>
<evidence type="ECO:0000313" key="5">
    <source>
        <dbReference type="Proteomes" id="UP001153050"/>
    </source>
</evidence>
<keyword evidence="5" id="KW-1185">Reference proteome</keyword>
<dbReference type="Pfam" id="PF00497">
    <property type="entry name" value="SBP_bac_3"/>
    <property type="match status" value="1"/>
</dbReference>
<dbReference type="SMART" id="SM00062">
    <property type="entry name" value="PBPb"/>
    <property type="match status" value="1"/>
</dbReference>
<evidence type="ECO:0000256" key="2">
    <source>
        <dbReference type="SAM" id="SignalP"/>
    </source>
</evidence>
<feature type="domain" description="Solute-binding protein family 3/N-terminal" evidence="3">
    <location>
        <begin position="51"/>
        <end position="277"/>
    </location>
</feature>